<dbReference type="GO" id="GO:0009234">
    <property type="term" value="P:menaquinone biosynthetic process"/>
    <property type="evidence" value="ECO:0007669"/>
    <property type="project" value="UniProtKB-UniRule"/>
</dbReference>
<keyword evidence="3 5" id="KW-0547">Nucleotide-binding</keyword>
<dbReference type="PANTHER" id="PTHR43767:SF1">
    <property type="entry name" value="NONRIBOSOMAL PEPTIDE SYNTHASE PES1 (EUROFUNG)-RELATED"/>
    <property type="match status" value="1"/>
</dbReference>
<evidence type="ECO:0000259" key="7">
    <source>
        <dbReference type="Pfam" id="PF13193"/>
    </source>
</evidence>
<dbReference type="Gene3D" id="3.30.300.30">
    <property type="match status" value="1"/>
</dbReference>
<comment type="pathway">
    <text evidence="5">Quinol/quinone metabolism; 1,4-dihydroxy-2-naphthoate biosynthesis; 1,4-dihydroxy-2-naphthoate from chorismate: step 5/7.</text>
</comment>
<keyword evidence="2 5" id="KW-0436">Ligase</keyword>
<proteinExistence type="inferred from homology"/>
<comment type="catalytic activity">
    <reaction evidence="5">
        <text>2-succinylbenzoate + ATP + CoA = 2-succinylbenzoyl-CoA + AMP + diphosphate</text>
        <dbReference type="Rhea" id="RHEA:17009"/>
        <dbReference type="ChEBI" id="CHEBI:18325"/>
        <dbReference type="ChEBI" id="CHEBI:30616"/>
        <dbReference type="ChEBI" id="CHEBI:33019"/>
        <dbReference type="ChEBI" id="CHEBI:57287"/>
        <dbReference type="ChEBI" id="CHEBI:57364"/>
        <dbReference type="ChEBI" id="CHEBI:456215"/>
        <dbReference type="EC" id="6.2.1.26"/>
    </reaction>
</comment>
<dbReference type="PROSITE" id="PS00455">
    <property type="entry name" value="AMP_BINDING"/>
    <property type="match status" value="1"/>
</dbReference>
<comment type="caution">
    <text evidence="8">The sequence shown here is derived from an EMBL/GenBank/DDBJ whole genome shotgun (WGS) entry which is preliminary data.</text>
</comment>
<protein>
    <recommendedName>
        <fullName evidence="5">2-succinylbenzoate--CoA ligase</fullName>
        <ecNumber evidence="5">6.2.1.26</ecNumber>
    </recommendedName>
    <alternativeName>
        <fullName evidence="5">o-succinylbenzoyl-CoA synthetase</fullName>
        <shortName evidence="5">OSB-CoA synthetase</shortName>
    </alternativeName>
</protein>
<sequence>MQPEPERVLATDSIPDWLRHRAATSPDRPAILAGAERWTFDELDKRVSRTARRLAGLGVRPGDRVATLLRNSHQAVEVIHAVGRIGAVLVPLNFRLTAGEIAWQLADVNARLLVSDAYTAVLAGEAAHSLPKLARAAISGESPDANPLNDAPELDVPLRERIALDDPHSIIYTSGTTGQPKGVLLSYGNHWWSAIGSALNLGTHQDDCWLACLPLFHVGGLAILMRSLICGIPAVIHESFDPAAVNRSIDEDGVTIISVVSTMLRRMLTARGERPYPPALRCVLLGGGPAPRDLLDTCARRAIPVVQTYGLTETASQVATLAPADALRKLGSAGKPLFPNEVRIDRDGSALPPGEPGEILVRGPVVTRGYAGRPDATARALRDGWLHTGDLGYLDPDGYLYVLDRRDDLIITGGENVYPAEVEAALLAQDGIEDAGVIGVPDPEWGQAVVAAVRLANGITLKEEQIRAACRARLAGYKVPVQIRFIDTLPRNAGGKLSRRALRSWWLEGASEVEPAAGDGADR</sequence>
<feature type="domain" description="AMP-dependent synthetase/ligase" evidence="6">
    <location>
        <begin position="18"/>
        <end position="370"/>
    </location>
</feature>
<dbReference type="Pfam" id="PF13193">
    <property type="entry name" value="AMP-binding_C"/>
    <property type="match status" value="1"/>
</dbReference>
<dbReference type="UniPathway" id="UPA01057">
    <property type="reaction ID" value="UER00166"/>
</dbReference>
<accession>I4EJK0</accession>
<dbReference type="GO" id="GO:0005524">
    <property type="term" value="F:ATP binding"/>
    <property type="evidence" value="ECO:0007669"/>
    <property type="project" value="UniProtKB-KW"/>
</dbReference>
<evidence type="ECO:0000256" key="3">
    <source>
        <dbReference type="ARBA" id="ARBA00022741"/>
    </source>
</evidence>
<keyword evidence="4 5" id="KW-0067">ATP-binding</keyword>
<dbReference type="EMBL" id="CAGS01000342">
    <property type="protein sequence ID" value="CCF84862.1"/>
    <property type="molecule type" value="Genomic_DNA"/>
</dbReference>
<gene>
    <name evidence="5 8" type="primary">menE</name>
    <name evidence="8" type="ORF">NITHO_4060016</name>
</gene>
<dbReference type="InterPro" id="IPR042099">
    <property type="entry name" value="ANL_N_sf"/>
</dbReference>
<name>I4EJK0_9BACT</name>
<evidence type="ECO:0000256" key="2">
    <source>
        <dbReference type="ARBA" id="ARBA00022598"/>
    </source>
</evidence>
<evidence type="ECO:0000256" key="5">
    <source>
        <dbReference type="HAMAP-Rule" id="MF_00731"/>
    </source>
</evidence>
<dbReference type="NCBIfam" id="NF002966">
    <property type="entry name" value="PRK03640.1"/>
    <property type="match status" value="1"/>
</dbReference>
<reference evidence="8 9" key="1">
    <citation type="journal article" date="2012" name="ISME J.">
        <title>Nitrification expanded: discovery, physiology and genomics of a nitrite-oxidizing bacterium from the phylum Chloroflexi.</title>
        <authorList>
            <person name="Sorokin D.Y."/>
            <person name="Lucker S."/>
            <person name="Vejmelkova D."/>
            <person name="Kostrikina N.A."/>
            <person name="Kleerebezem R."/>
            <person name="Rijpstra W.I."/>
            <person name="Damste J.S."/>
            <person name="Le Paslier D."/>
            <person name="Muyzer G."/>
            <person name="Wagner M."/>
            <person name="van Loosdrecht M.C."/>
            <person name="Daims H."/>
        </authorList>
    </citation>
    <scope>NUCLEOTIDE SEQUENCE [LARGE SCALE GENOMIC DNA]</scope>
    <source>
        <strain evidence="9">none</strain>
    </source>
</reference>
<evidence type="ECO:0000259" key="6">
    <source>
        <dbReference type="Pfam" id="PF00501"/>
    </source>
</evidence>
<comment type="pathway">
    <text evidence="5">Quinol/quinone metabolism; menaquinone biosynthesis.</text>
</comment>
<evidence type="ECO:0000256" key="4">
    <source>
        <dbReference type="ARBA" id="ARBA00022840"/>
    </source>
</evidence>
<evidence type="ECO:0000313" key="9">
    <source>
        <dbReference type="Proteomes" id="UP000004221"/>
    </source>
</evidence>
<dbReference type="NCBIfam" id="TIGR01923">
    <property type="entry name" value="menE"/>
    <property type="match status" value="1"/>
</dbReference>
<comment type="similarity">
    <text evidence="5">Belongs to the ATP-dependent AMP-binding enzyme family. MenE subfamily.</text>
</comment>
<comment type="function">
    <text evidence="5">Converts 2-succinylbenzoate (OSB) to 2-succinylbenzoyl-CoA (OSB-CoA).</text>
</comment>
<dbReference type="Gene3D" id="3.40.50.12780">
    <property type="entry name" value="N-terminal domain of ligase-like"/>
    <property type="match status" value="1"/>
</dbReference>
<dbReference type="InterPro" id="IPR045851">
    <property type="entry name" value="AMP-bd_C_sf"/>
</dbReference>
<keyword evidence="9" id="KW-1185">Reference proteome</keyword>
<dbReference type="PANTHER" id="PTHR43767">
    <property type="entry name" value="LONG-CHAIN-FATTY-ACID--COA LIGASE"/>
    <property type="match status" value="1"/>
</dbReference>
<dbReference type="RefSeq" id="WP_008479347.1">
    <property type="nucleotide sequence ID" value="NZ_CAGS01000342.1"/>
</dbReference>
<dbReference type="GO" id="GO:0008756">
    <property type="term" value="F:o-succinylbenzoate-CoA ligase activity"/>
    <property type="evidence" value="ECO:0007669"/>
    <property type="project" value="UniProtKB-UniRule"/>
</dbReference>
<keyword evidence="1 5" id="KW-0474">Menaquinone biosynthesis</keyword>
<organism evidence="8 9">
    <name type="scientific">Nitrolancea hollandica Lb</name>
    <dbReference type="NCBI Taxonomy" id="1129897"/>
    <lineage>
        <taxon>Bacteria</taxon>
        <taxon>Pseudomonadati</taxon>
        <taxon>Thermomicrobiota</taxon>
        <taxon>Thermomicrobia</taxon>
        <taxon>Sphaerobacterales</taxon>
        <taxon>Sphaerobacterineae</taxon>
        <taxon>Sphaerobacteraceae</taxon>
        <taxon>Nitrolancea</taxon>
    </lineage>
</organism>
<dbReference type="InterPro" id="IPR020845">
    <property type="entry name" value="AMP-binding_CS"/>
</dbReference>
<dbReference type="FunFam" id="3.30.300.30:FF:000008">
    <property type="entry name" value="2,3-dihydroxybenzoate-AMP ligase"/>
    <property type="match status" value="1"/>
</dbReference>
<dbReference type="InterPro" id="IPR025110">
    <property type="entry name" value="AMP-bd_C"/>
</dbReference>
<dbReference type="InterPro" id="IPR000873">
    <property type="entry name" value="AMP-dep_synth/lig_dom"/>
</dbReference>
<dbReference type="Proteomes" id="UP000004221">
    <property type="component" value="Unassembled WGS sequence"/>
</dbReference>
<dbReference type="OrthoDB" id="9781737at2"/>
<dbReference type="SUPFAM" id="SSF56801">
    <property type="entry name" value="Acetyl-CoA synthetase-like"/>
    <property type="match status" value="1"/>
</dbReference>
<dbReference type="UniPathway" id="UPA00079"/>
<dbReference type="HAMAP" id="MF_00731">
    <property type="entry name" value="MenE"/>
    <property type="match status" value="1"/>
</dbReference>
<feature type="domain" description="AMP-binding enzyme C-terminal" evidence="7">
    <location>
        <begin position="421"/>
        <end position="496"/>
    </location>
</feature>
<dbReference type="InterPro" id="IPR050237">
    <property type="entry name" value="ATP-dep_AMP-bd_enzyme"/>
</dbReference>
<dbReference type="Pfam" id="PF00501">
    <property type="entry name" value="AMP-binding"/>
    <property type="match status" value="1"/>
</dbReference>
<dbReference type="InterPro" id="IPR010192">
    <property type="entry name" value="MenE"/>
</dbReference>
<evidence type="ECO:0000256" key="1">
    <source>
        <dbReference type="ARBA" id="ARBA00022428"/>
    </source>
</evidence>
<evidence type="ECO:0000313" key="8">
    <source>
        <dbReference type="EMBL" id="CCF84862.1"/>
    </source>
</evidence>
<dbReference type="AlphaFoldDB" id="I4EJK0"/>
<dbReference type="EC" id="6.2.1.26" evidence="5"/>